<keyword evidence="6" id="KW-0418">Kinase</keyword>
<dbReference type="Pfam" id="PF00989">
    <property type="entry name" value="PAS"/>
    <property type="match status" value="1"/>
</dbReference>
<evidence type="ECO:0000256" key="1">
    <source>
        <dbReference type="ARBA" id="ARBA00000085"/>
    </source>
</evidence>
<evidence type="ECO:0000256" key="3">
    <source>
        <dbReference type="ARBA" id="ARBA00022553"/>
    </source>
</evidence>
<dbReference type="Gene3D" id="1.10.287.130">
    <property type="match status" value="1"/>
</dbReference>
<dbReference type="InterPro" id="IPR000014">
    <property type="entry name" value="PAS"/>
</dbReference>
<dbReference type="InterPro" id="IPR004358">
    <property type="entry name" value="Sig_transdc_His_kin-like_C"/>
</dbReference>
<keyword evidence="4" id="KW-0808">Transferase</keyword>
<dbReference type="SMART" id="SM00388">
    <property type="entry name" value="HisKA"/>
    <property type="match status" value="1"/>
</dbReference>
<dbReference type="PROSITE" id="PS50112">
    <property type="entry name" value="PAS"/>
    <property type="match status" value="1"/>
</dbReference>
<protein>
    <recommendedName>
        <fullName evidence="2">histidine kinase</fullName>
        <ecNumber evidence="2">2.7.13.3</ecNumber>
    </recommendedName>
</protein>
<feature type="domain" description="Histidine kinase" evidence="9">
    <location>
        <begin position="280"/>
        <end position="504"/>
    </location>
</feature>
<dbReference type="InterPro" id="IPR013767">
    <property type="entry name" value="PAS_fold"/>
</dbReference>
<dbReference type="InterPro" id="IPR036890">
    <property type="entry name" value="HATPase_C_sf"/>
</dbReference>
<dbReference type="CDD" id="cd00082">
    <property type="entry name" value="HisKA"/>
    <property type="match status" value="1"/>
</dbReference>
<dbReference type="InterPro" id="IPR000700">
    <property type="entry name" value="PAS-assoc_C"/>
</dbReference>
<evidence type="ECO:0000256" key="7">
    <source>
        <dbReference type="ARBA" id="ARBA00022840"/>
    </source>
</evidence>
<dbReference type="SMART" id="SM00091">
    <property type="entry name" value="PAS"/>
    <property type="match status" value="1"/>
</dbReference>
<dbReference type="Pfam" id="PF02518">
    <property type="entry name" value="HATPase_c"/>
    <property type="match status" value="1"/>
</dbReference>
<organism evidence="12">
    <name type="scientific">uncultured Desulfobacterium sp</name>
    <dbReference type="NCBI Taxonomy" id="201089"/>
    <lineage>
        <taxon>Bacteria</taxon>
        <taxon>Pseudomonadati</taxon>
        <taxon>Thermodesulfobacteriota</taxon>
        <taxon>Desulfobacteria</taxon>
        <taxon>Desulfobacterales</taxon>
        <taxon>Desulfobacteriaceae</taxon>
        <taxon>Desulfobacterium</taxon>
        <taxon>environmental samples</taxon>
    </lineage>
</organism>
<dbReference type="SMART" id="SM00387">
    <property type="entry name" value="HATPase_c"/>
    <property type="match status" value="1"/>
</dbReference>
<evidence type="ECO:0000259" key="10">
    <source>
        <dbReference type="PROSITE" id="PS50112"/>
    </source>
</evidence>
<sequence>MIFTAGDTINSMLKETSMTRSGLNIQQSEYQTLFELVPCLITIQDREFRLIRYNHLFSDHFHPEHGAYCYQAYKNRNSRCEKCLVAMTFDDGKSHYGEESSTNVDGSVTYWIAYTSPLKNERDDIVAVMEVCLDITHRKQLEENLEKSERKYYSIFNNMPNPMFVLDIDTLMVLDCNESVTTVYGFTKEEIINKSFVELFPEDEKNSYGLKMRAYSSLNKVKQLKKDGKAIFVNIRIAPSEYPGQKVMLVTASDITQRLEVEQQLIQAGKMATLGEMATGIAHELNQPLSVIKTVSSFFIKKISSHEAIAESTLNDMLIKIDNNVDRASRIINHLRNFARKSEVIFAKVQVNEILERALAIFSQHLKIRGIEVVWNIENNLPVILADPDRLEQVFINLLVNARDAIEERWKHAEPVKGDKRIIIKTSREINNIKIEVCDTGTGIPKSILEKIFEPFFTTKDAGKGTGLGLSISYGIVKDFHGSIKAVSEENNGACFTITFPIQDSTDGKTNTAG</sequence>
<dbReference type="PRINTS" id="PR00344">
    <property type="entry name" value="BCTRLSENSOR"/>
</dbReference>
<gene>
    <name evidence="12" type="ORF">N47_E47880</name>
</gene>
<dbReference type="AlphaFoldDB" id="E1YJ22"/>
<dbReference type="GO" id="GO:0000155">
    <property type="term" value="F:phosphorelay sensor kinase activity"/>
    <property type="evidence" value="ECO:0007669"/>
    <property type="project" value="InterPro"/>
</dbReference>
<evidence type="ECO:0000256" key="5">
    <source>
        <dbReference type="ARBA" id="ARBA00022741"/>
    </source>
</evidence>
<dbReference type="PROSITE" id="PS50113">
    <property type="entry name" value="PAC"/>
    <property type="match status" value="1"/>
</dbReference>
<dbReference type="InterPro" id="IPR005467">
    <property type="entry name" value="His_kinase_dom"/>
</dbReference>
<dbReference type="EMBL" id="FR695877">
    <property type="protein sequence ID" value="CBX31276.1"/>
    <property type="molecule type" value="Genomic_DNA"/>
</dbReference>
<dbReference type="GO" id="GO:0006355">
    <property type="term" value="P:regulation of DNA-templated transcription"/>
    <property type="evidence" value="ECO:0007669"/>
    <property type="project" value="InterPro"/>
</dbReference>
<dbReference type="CDD" id="cd00130">
    <property type="entry name" value="PAS"/>
    <property type="match status" value="1"/>
</dbReference>
<comment type="catalytic activity">
    <reaction evidence="1">
        <text>ATP + protein L-histidine = ADP + protein N-phospho-L-histidine.</text>
        <dbReference type="EC" id="2.7.13.3"/>
    </reaction>
</comment>
<evidence type="ECO:0000256" key="6">
    <source>
        <dbReference type="ARBA" id="ARBA00022777"/>
    </source>
</evidence>
<dbReference type="PANTHER" id="PTHR43065">
    <property type="entry name" value="SENSOR HISTIDINE KINASE"/>
    <property type="match status" value="1"/>
</dbReference>
<dbReference type="Pfam" id="PF00512">
    <property type="entry name" value="HisKA"/>
    <property type="match status" value="1"/>
</dbReference>
<dbReference type="GO" id="GO:0005524">
    <property type="term" value="F:ATP binding"/>
    <property type="evidence" value="ECO:0007669"/>
    <property type="project" value="UniProtKB-KW"/>
</dbReference>
<dbReference type="Gene3D" id="3.30.450.20">
    <property type="entry name" value="PAS domain"/>
    <property type="match status" value="2"/>
</dbReference>
<dbReference type="PROSITE" id="PS50109">
    <property type="entry name" value="HIS_KIN"/>
    <property type="match status" value="1"/>
</dbReference>
<feature type="domain" description="PAC" evidence="11">
    <location>
        <begin position="95"/>
        <end position="147"/>
    </location>
</feature>
<keyword evidence="3" id="KW-0597">Phosphoprotein</keyword>
<dbReference type="InterPro" id="IPR003594">
    <property type="entry name" value="HATPase_dom"/>
</dbReference>
<evidence type="ECO:0000313" key="12">
    <source>
        <dbReference type="EMBL" id="CBX31276.1"/>
    </source>
</evidence>
<dbReference type="SUPFAM" id="SSF55785">
    <property type="entry name" value="PYP-like sensor domain (PAS domain)"/>
    <property type="match status" value="2"/>
</dbReference>
<keyword evidence="7" id="KW-0067">ATP-binding</keyword>
<feature type="domain" description="PAS" evidence="10">
    <location>
        <begin position="148"/>
        <end position="206"/>
    </location>
</feature>
<dbReference type="SUPFAM" id="SSF47384">
    <property type="entry name" value="Homodimeric domain of signal transducing histidine kinase"/>
    <property type="match status" value="1"/>
</dbReference>
<keyword evidence="5" id="KW-0547">Nucleotide-binding</keyword>
<dbReference type="Gene3D" id="3.30.565.10">
    <property type="entry name" value="Histidine kinase-like ATPase, C-terminal domain"/>
    <property type="match status" value="1"/>
</dbReference>
<dbReference type="InterPro" id="IPR003661">
    <property type="entry name" value="HisK_dim/P_dom"/>
</dbReference>
<proteinExistence type="predicted"/>
<dbReference type="InterPro" id="IPR035965">
    <property type="entry name" value="PAS-like_dom_sf"/>
</dbReference>
<accession>E1YJ22</accession>
<dbReference type="EC" id="2.7.13.3" evidence="2"/>
<evidence type="ECO:0000256" key="8">
    <source>
        <dbReference type="ARBA" id="ARBA00023012"/>
    </source>
</evidence>
<reference evidence="12" key="1">
    <citation type="journal article" date="2011" name="Environ. Microbiol.">
        <title>Genomic insights into the metabolic potential of the polycyclic aromatic hydrocarbon degrading sulfate-reducing Deltaproteobacterium N47.</title>
        <authorList>
            <person name="Bergmann F."/>
            <person name="Selesi D."/>
            <person name="Weinmaier T."/>
            <person name="Tischler P."/>
            <person name="Rattei T."/>
            <person name="Meckenstock R.U."/>
        </authorList>
    </citation>
    <scope>NUCLEOTIDE SEQUENCE</scope>
</reference>
<dbReference type="SUPFAM" id="SSF55874">
    <property type="entry name" value="ATPase domain of HSP90 chaperone/DNA topoisomerase II/histidine kinase"/>
    <property type="match status" value="1"/>
</dbReference>
<evidence type="ECO:0000256" key="2">
    <source>
        <dbReference type="ARBA" id="ARBA00012438"/>
    </source>
</evidence>
<dbReference type="InterPro" id="IPR036097">
    <property type="entry name" value="HisK_dim/P_sf"/>
</dbReference>
<evidence type="ECO:0000259" key="9">
    <source>
        <dbReference type="PROSITE" id="PS50109"/>
    </source>
</evidence>
<name>E1YJ22_9BACT</name>
<dbReference type="PANTHER" id="PTHR43065:SF46">
    <property type="entry name" value="C4-DICARBOXYLATE TRANSPORT SENSOR PROTEIN DCTB"/>
    <property type="match status" value="1"/>
</dbReference>
<dbReference type="NCBIfam" id="TIGR00229">
    <property type="entry name" value="sensory_box"/>
    <property type="match status" value="1"/>
</dbReference>
<evidence type="ECO:0000259" key="11">
    <source>
        <dbReference type="PROSITE" id="PS50113"/>
    </source>
</evidence>
<keyword evidence="8" id="KW-0902">Two-component regulatory system</keyword>
<evidence type="ECO:0000256" key="4">
    <source>
        <dbReference type="ARBA" id="ARBA00022679"/>
    </source>
</evidence>